<organism evidence="1 2">
    <name type="scientific">Trifolium pratense</name>
    <name type="common">Red clover</name>
    <dbReference type="NCBI Taxonomy" id="57577"/>
    <lineage>
        <taxon>Eukaryota</taxon>
        <taxon>Viridiplantae</taxon>
        <taxon>Streptophyta</taxon>
        <taxon>Embryophyta</taxon>
        <taxon>Tracheophyta</taxon>
        <taxon>Spermatophyta</taxon>
        <taxon>Magnoliopsida</taxon>
        <taxon>eudicotyledons</taxon>
        <taxon>Gunneridae</taxon>
        <taxon>Pentapetalae</taxon>
        <taxon>rosids</taxon>
        <taxon>fabids</taxon>
        <taxon>Fabales</taxon>
        <taxon>Fabaceae</taxon>
        <taxon>Papilionoideae</taxon>
        <taxon>50 kb inversion clade</taxon>
        <taxon>NPAAA clade</taxon>
        <taxon>Hologalegina</taxon>
        <taxon>IRL clade</taxon>
        <taxon>Trifolieae</taxon>
        <taxon>Trifolium</taxon>
    </lineage>
</organism>
<protein>
    <submittedName>
        <fullName evidence="1">Uncharacterized protein</fullName>
    </submittedName>
</protein>
<dbReference type="EMBL" id="CASHSV030000716">
    <property type="protein sequence ID" value="CAJ2674219.1"/>
    <property type="molecule type" value="Genomic_DNA"/>
</dbReference>
<comment type="caution">
    <text evidence="1">The sequence shown here is derived from an EMBL/GenBank/DDBJ whole genome shotgun (WGS) entry which is preliminary data.</text>
</comment>
<dbReference type="Proteomes" id="UP001177021">
    <property type="component" value="Unassembled WGS sequence"/>
</dbReference>
<sequence>MYSIDYFDIGEVEDLLRRKQLKTLPKLDSSIGRGTSFNLKL</sequence>
<accession>A0ACB0M0X2</accession>
<reference evidence="1" key="1">
    <citation type="submission" date="2023-10" db="EMBL/GenBank/DDBJ databases">
        <authorList>
            <person name="Rodriguez Cubillos JULIANA M."/>
            <person name="De Vega J."/>
        </authorList>
    </citation>
    <scope>NUCLEOTIDE SEQUENCE</scope>
</reference>
<gene>
    <name evidence="1" type="ORF">MILVUS5_LOCUS37510</name>
</gene>
<evidence type="ECO:0000313" key="2">
    <source>
        <dbReference type="Proteomes" id="UP001177021"/>
    </source>
</evidence>
<name>A0ACB0M0X2_TRIPR</name>
<keyword evidence="2" id="KW-1185">Reference proteome</keyword>
<evidence type="ECO:0000313" key="1">
    <source>
        <dbReference type="EMBL" id="CAJ2674219.1"/>
    </source>
</evidence>
<proteinExistence type="predicted"/>